<dbReference type="InterPro" id="IPR011990">
    <property type="entry name" value="TPR-like_helical_dom_sf"/>
</dbReference>
<dbReference type="EMBL" id="JAJJMA010162301">
    <property type="protein sequence ID" value="MCL7035915.1"/>
    <property type="molecule type" value="Genomic_DNA"/>
</dbReference>
<feature type="repeat" description="PPR" evidence="2">
    <location>
        <begin position="124"/>
        <end position="158"/>
    </location>
</feature>
<dbReference type="Gene3D" id="1.25.40.10">
    <property type="entry name" value="Tetratricopeptide repeat domain"/>
    <property type="match status" value="5"/>
</dbReference>
<organism evidence="4 5">
    <name type="scientific">Papaver nudicaule</name>
    <name type="common">Iceland poppy</name>
    <dbReference type="NCBI Taxonomy" id="74823"/>
    <lineage>
        <taxon>Eukaryota</taxon>
        <taxon>Viridiplantae</taxon>
        <taxon>Streptophyta</taxon>
        <taxon>Embryophyta</taxon>
        <taxon>Tracheophyta</taxon>
        <taxon>Spermatophyta</taxon>
        <taxon>Magnoliopsida</taxon>
        <taxon>Ranunculales</taxon>
        <taxon>Papaveraceae</taxon>
        <taxon>Papaveroideae</taxon>
        <taxon>Papaver</taxon>
    </lineage>
</organism>
<dbReference type="AlphaFoldDB" id="A0AA41V5V7"/>
<dbReference type="Proteomes" id="UP001177140">
    <property type="component" value="Unassembled WGS sequence"/>
</dbReference>
<dbReference type="NCBIfam" id="TIGR00756">
    <property type="entry name" value="PPR"/>
    <property type="match status" value="9"/>
</dbReference>
<evidence type="ECO:0000256" key="1">
    <source>
        <dbReference type="ARBA" id="ARBA00022737"/>
    </source>
</evidence>
<dbReference type="GO" id="GO:0006396">
    <property type="term" value="P:RNA processing"/>
    <property type="evidence" value="ECO:0007669"/>
    <property type="project" value="TreeGrafter"/>
</dbReference>
<dbReference type="InterPro" id="IPR033443">
    <property type="entry name" value="PROP1-like_PPR_dom"/>
</dbReference>
<dbReference type="PANTHER" id="PTHR47934">
    <property type="entry name" value="PENTATRICOPEPTIDE REPEAT-CONTAINING PROTEIN PET309, MITOCHONDRIAL"/>
    <property type="match status" value="1"/>
</dbReference>
<evidence type="ECO:0000259" key="3">
    <source>
        <dbReference type="Pfam" id="PF17177"/>
    </source>
</evidence>
<keyword evidence="1" id="KW-0677">Repeat</keyword>
<dbReference type="GO" id="GO:0005739">
    <property type="term" value="C:mitochondrion"/>
    <property type="evidence" value="ECO:0007669"/>
    <property type="project" value="TreeGrafter"/>
</dbReference>
<feature type="repeat" description="PPR" evidence="2">
    <location>
        <begin position="159"/>
        <end position="193"/>
    </location>
</feature>
<feature type="repeat" description="PPR" evidence="2">
    <location>
        <begin position="264"/>
        <end position="298"/>
    </location>
</feature>
<reference evidence="4" key="1">
    <citation type="submission" date="2022-03" db="EMBL/GenBank/DDBJ databases">
        <title>A functionally conserved STORR gene fusion in Papaver species that diverged 16.8 million years ago.</title>
        <authorList>
            <person name="Catania T."/>
        </authorList>
    </citation>
    <scope>NUCLEOTIDE SEQUENCE</scope>
    <source>
        <strain evidence="4">S-191538</strain>
    </source>
</reference>
<dbReference type="PROSITE" id="PS51375">
    <property type="entry name" value="PPR"/>
    <property type="match status" value="9"/>
</dbReference>
<evidence type="ECO:0000256" key="2">
    <source>
        <dbReference type="PROSITE-ProRule" id="PRU00708"/>
    </source>
</evidence>
<proteinExistence type="predicted"/>
<dbReference type="Pfam" id="PF17177">
    <property type="entry name" value="PPR_long"/>
    <property type="match status" value="1"/>
</dbReference>
<feature type="repeat" description="PPR" evidence="2">
    <location>
        <begin position="194"/>
        <end position="228"/>
    </location>
</feature>
<evidence type="ECO:0000313" key="5">
    <source>
        <dbReference type="Proteomes" id="UP001177140"/>
    </source>
</evidence>
<sequence length="523" mass="59004">MTSCSSSSALLSPSHSLLPQIHTRSSLFLGGTYPFNFNKTQQGKLILLATLSFCTRNSNVETPNNLVHSSNETINTKPFRDKQVLGHEDNGVEQRNTEQPLRVIDSVAVEQIQRLENYGGGFTNLQDFNNLLMGLVKEGETDYAVKMFDEMSLHSLVPDSRTYSVMIRCYCKKNEAEKAKGVLDEMVKNGFHPNVVTMTILINSFCRRGKLKKAVEVFDIMGKIGCEPTVQTYNCLINGLCYVGRVEEAYELLMKIKKSPKKPDIYTYTAVMDGYCKVGRSDEAMELLEDALAEGLKPNVVTFNTLFNGYCKEGRAIEGINLLDKMKERNCAPDYISYSTLLHGLLKWNEVEAALRVYKEMLEIGIEVSERMINTFLRVICRRSWTDQKLLIDAEQVFERIQESGLIPYPNTYCMVIQTLSIGGEAEKALASLHKMMKLGYRPRLITFNAVIRALCKKGKIDEGFLVLVLMVIGNIRANKLSYNLLIDEFNRVGRLVDACKVYGVALKRGVVPNREPIALLEE</sequence>
<accession>A0AA41V5V7</accession>
<dbReference type="Pfam" id="PF13041">
    <property type="entry name" value="PPR_2"/>
    <property type="match status" value="3"/>
</dbReference>
<dbReference type="SUPFAM" id="SSF81901">
    <property type="entry name" value="HCP-like"/>
    <property type="match status" value="1"/>
</dbReference>
<feature type="repeat" description="PPR" evidence="2">
    <location>
        <begin position="479"/>
        <end position="513"/>
    </location>
</feature>
<comment type="caution">
    <text evidence="4">The sequence shown here is derived from an EMBL/GenBank/DDBJ whole genome shotgun (WGS) entry which is preliminary data.</text>
</comment>
<feature type="repeat" description="PPR" evidence="2">
    <location>
        <begin position="299"/>
        <end position="333"/>
    </location>
</feature>
<name>A0AA41V5V7_PAPNU</name>
<feature type="domain" description="PROP1-like PPR" evidence="3">
    <location>
        <begin position="349"/>
        <end position="494"/>
    </location>
</feature>
<evidence type="ECO:0000313" key="4">
    <source>
        <dbReference type="EMBL" id="MCL7035915.1"/>
    </source>
</evidence>
<dbReference type="GO" id="GO:0003729">
    <property type="term" value="F:mRNA binding"/>
    <property type="evidence" value="ECO:0007669"/>
    <property type="project" value="TreeGrafter"/>
</dbReference>
<feature type="repeat" description="PPR" evidence="2">
    <location>
        <begin position="334"/>
        <end position="368"/>
    </location>
</feature>
<dbReference type="InterPro" id="IPR051114">
    <property type="entry name" value="Mito_RNA_Proc_CCM1"/>
</dbReference>
<dbReference type="InterPro" id="IPR002885">
    <property type="entry name" value="PPR_rpt"/>
</dbReference>
<protein>
    <recommendedName>
        <fullName evidence="3">PROP1-like PPR domain-containing protein</fullName>
    </recommendedName>
</protein>
<dbReference type="GO" id="GO:0007005">
    <property type="term" value="P:mitochondrion organization"/>
    <property type="evidence" value="ECO:0007669"/>
    <property type="project" value="TreeGrafter"/>
</dbReference>
<feature type="repeat" description="PPR" evidence="2">
    <location>
        <begin position="229"/>
        <end position="263"/>
    </location>
</feature>
<feature type="repeat" description="PPR" evidence="2">
    <location>
        <begin position="444"/>
        <end position="478"/>
    </location>
</feature>
<keyword evidence="5" id="KW-1185">Reference proteome</keyword>
<dbReference type="PANTHER" id="PTHR47934:SF6">
    <property type="entry name" value="MITOCHONDRIAL GROUP I INTRON SPLICING FACTOR CCM1-RELATED"/>
    <property type="match status" value="1"/>
</dbReference>
<gene>
    <name evidence="4" type="ORF">MKW94_015507</name>
</gene>